<dbReference type="Pfam" id="PF14310">
    <property type="entry name" value="Fn3-like"/>
    <property type="match status" value="1"/>
</dbReference>
<proteinExistence type="inferred from homology"/>
<protein>
    <submittedName>
        <fullName evidence="5">Beta-glucosidase</fullName>
    </submittedName>
</protein>
<dbReference type="Gene3D" id="2.60.40.10">
    <property type="entry name" value="Immunoglobulins"/>
    <property type="match status" value="1"/>
</dbReference>
<organism evidence="5 6">
    <name type="scientific">Parafannyhessea umbonata</name>
    <dbReference type="NCBI Taxonomy" id="604330"/>
    <lineage>
        <taxon>Bacteria</taxon>
        <taxon>Bacillati</taxon>
        <taxon>Actinomycetota</taxon>
        <taxon>Coriobacteriia</taxon>
        <taxon>Coriobacteriales</taxon>
        <taxon>Atopobiaceae</taxon>
        <taxon>Parafannyhessea</taxon>
    </lineage>
</organism>
<dbReference type="Pfam" id="PF01915">
    <property type="entry name" value="Glyco_hydro_3_C"/>
    <property type="match status" value="1"/>
</dbReference>
<evidence type="ECO:0000259" key="4">
    <source>
        <dbReference type="SMART" id="SM01217"/>
    </source>
</evidence>
<gene>
    <name evidence="5" type="ORF">SAMN05216447_103153</name>
</gene>
<dbReference type="Pfam" id="PF00933">
    <property type="entry name" value="Glyco_hydro_3"/>
    <property type="match status" value="1"/>
</dbReference>
<accession>A0A1H6IH86</accession>
<evidence type="ECO:0000256" key="3">
    <source>
        <dbReference type="SAM" id="Phobius"/>
    </source>
</evidence>
<evidence type="ECO:0000256" key="1">
    <source>
        <dbReference type="ARBA" id="ARBA00005336"/>
    </source>
</evidence>
<dbReference type="PANTHER" id="PTHR42715:SF10">
    <property type="entry name" value="BETA-GLUCOSIDASE"/>
    <property type="match status" value="1"/>
</dbReference>
<dbReference type="Gene3D" id="3.40.50.1700">
    <property type="entry name" value="Glycoside hydrolase family 3 C-terminal domain"/>
    <property type="match status" value="1"/>
</dbReference>
<sequence>MRAMGGLLLVAVVAANVVAVMYGETIDSYLGSDRVDVSREELNAQQARDAQLAEDVESEGLVLLQNRNQTLPLSKDDTKVNVFGWASTQWVSGGSGSGGVAGESAGLLDALTAYGVSYNEELANAYRSFQGERANLSAGSLNSHDRDFCQLCEPRMDDKTVYSDQVLNDAKKYSDTAIVVLSRVAGESIDCPRAQYCVNERGGSPREVAGRQYLEPSPEEEALIRYVAANYDKVIVLVNSTNPMELGLVESIDGVDSCMLVGTTGTSAASAVVKALYGDVNPSGRTTDTYPYSFETNASWVNSGADGEGSYLNARGFYPADGTTNSNVGTSEPYDAVRYVDYAEGIYVGYRWYETADAEGYWSDVNDAYGTGYDGVVQYPFGYGLSYTSFDWKVVDRSFARGARVGADDTLSITVRVTNTGSVAGKDVVQLYYTSPYTPGGIEKSSTELCDYKKTNLLQPGASEDVTLSVRVSDMASYDCYDANHNGFCGYELEPGEYCLELKRDAHTLAPCKGARSSVRVAKGIKLQGDPASGAEVTNRFTGDASEAGISVDGRTTGANITYLSRADFKGTFPRMRVDDREMPDSLKLFNRYDSGQAYAQDRSGEGADAVDVASQGTNSLGAGACNLCENGKLTDLGRALGRDYNDERWDLVLDQLSQRDMLNLVLHGYSNSAKLDAVGKPRTKELDGSSQASSFNQLTYGVGFPNPTTLAQTWNQDLAHDFGRAVGMECAMLGIDGWYAPACNIHRSPLGGRNYEYYSEDPLLSGRMAAATIQGSDETGTFCYLKHLVLNEQDSYRDSLYTWLTEQSLRELYLEPFRIAVEEGHATGIMSSYNRIGGIWAGGSHALLTDVLRGEWGFRGSVITDYSDHHAYMNADQMLRAGGSLYMDGVFADGSFALPTNTANFQSNLRRATKDVIYVWLNARACNLDYNDAAEQAGVATIDRPIKTRGTSPVMAVIAVLDAAAAIALCLKLRRVLRRRREAR</sequence>
<keyword evidence="2" id="KW-0378">Hydrolase</keyword>
<dbReference type="SMART" id="SM01217">
    <property type="entry name" value="Fn3_like"/>
    <property type="match status" value="1"/>
</dbReference>
<comment type="similarity">
    <text evidence="1">Belongs to the glycosyl hydrolase 3 family.</text>
</comment>
<dbReference type="SUPFAM" id="SSF52279">
    <property type="entry name" value="Beta-D-glucan exohydrolase, C-terminal domain"/>
    <property type="match status" value="1"/>
</dbReference>
<evidence type="ECO:0000256" key="2">
    <source>
        <dbReference type="ARBA" id="ARBA00022801"/>
    </source>
</evidence>
<dbReference type="InterPro" id="IPR013783">
    <property type="entry name" value="Ig-like_fold"/>
</dbReference>
<evidence type="ECO:0000313" key="6">
    <source>
        <dbReference type="Proteomes" id="UP000199135"/>
    </source>
</evidence>
<dbReference type="InterPro" id="IPR002772">
    <property type="entry name" value="Glyco_hydro_3_C"/>
</dbReference>
<name>A0A1H6IH86_9ACTN</name>
<evidence type="ECO:0000313" key="5">
    <source>
        <dbReference type="EMBL" id="SEH48745.1"/>
    </source>
</evidence>
<dbReference type="InterPro" id="IPR001764">
    <property type="entry name" value="Glyco_hydro_3_N"/>
</dbReference>
<dbReference type="EMBL" id="FNWT01000003">
    <property type="protein sequence ID" value="SEH48745.1"/>
    <property type="molecule type" value="Genomic_DNA"/>
</dbReference>
<keyword evidence="3" id="KW-0812">Transmembrane</keyword>
<reference evidence="5 6" key="1">
    <citation type="submission" date="2016-10" db="EMBL/GenBank/DDBJ databases">
        <authorList>
            <person name="Varghese N."/>
            <person name="Submissions S."/>
        </authorList>
    </citation>
    <scope>NUCLEOTIDE SEQUENCE [LARGE SCALE GENOMIC DNA]</scope>
    <source>
        <strain evidence="5 6">WCP15</strain>
    </source>
</reference>
<dbReference type="SUPFAM" id="SSF51445">
    <property type="entry name" value="(Trans)glycosidases"/>
    <property type="match status" value="1"/>
</dbReference>
<feature type="domain" description="Fibronectin type III-like" evidence="4">
    <location>
        <begin position="427"/>
        <end position="506"/>
    </location>
</feature>
<dbReference type="InterPro" id="IPR036962">
    <property type="entry name" value="Glyco_hydro_3_N_sf"/>
</dbReference>
<dbReference type="InterPro" id="IPR050288">
    <property type="entry name" value="Cellulose_deg_GH3"/>
</dbReference>
<keyword evidence="3" id="KW-0472">Membrane</keyword>
<feature type="transmembrane region" description="Helical" evidence="3">
    <location>
        <begin position="955"/>
        <end position="972"/>
    </location>
</feature>
<keyword evidence="3" id="KW-1133">Transmembrane helix</keyword>
<dbReference type="Gene3D" id="3.20.20.300">
    <property type="entry name" value="Glycoside hydrolase, family 3, N-terminal domain"/>
    <property type="match status" value="1"/>
</dbReference>
<dbReference type="PRINTS" id="PR00133">
    <property type="entry name" value="GLHYDRLASE3"/>
</dbReference>
<dbReference type="Proteomes" id="UP000199135">
    <property type="component" value="Unassembled WGS sequence"/>
</dbReference>
<dbReference type="InterPro" id="IPR036881">
    <property type="entry name" value="Glyco_hydro_3_C_sf"/>
</dbReference>
<comment type="caution">
    <text evidence="5">The sequence shown here is derived from an EMBL/GenBank/DDBJ whole genome shotgun (WGS) entry which is preliminary data.</text>
</comment>
<dbReference type="PANTHER" id="PTHR42715">
    <property type="entry name" value="BETA-GLUCOSIDASE"/>
    <property type="match status" value="1"/>
</dbReference>
<dbReference type="InterPro" id="IPR017853">
    <property type="entry name" value="GH"/>
</dbReference>
<keyword evidence="6" id="KW-1185">Reference proteome</keyword>
<dbReference type="InterPro" id="IPR026891">
    <property type="entry name" value="Fn3-like"/>
</dbReference>